<dbReference type="RefSeq" id="WP_077425618.1">
    <property type="nucleotide sequence ID" value="NZ_MLHQ01000037.1"/>
</dbReference>
<dbReference type="CDD" id="cd01109">
    <property type="entry name" value="HTH_YyaN"/>
    <property type="match status" value="1"/>
</dbReference>
<organism evidence="6 7">
    <name type="scientific">Rodentibacter myodis</name>
    <dbReference type="NCBI Taxonomy" id="1907939"/>
    <lineage>
        <taxon>Bacteria</taxon>
        <taxon>Pseudomonadati</taxon>
        <taxon>Pseudomonadota</taxon>
        <taxon>Gammaproteobacteria</taxon>
        <taxon>Pasteurellales</taxon>
        <taxon>Pasteurellaceae</taxon>
        <taxon>Rodentibacter</taxon>
    </lineage>
</organism>
<dbReference type="EMBL" id="MLHQ01000037">
    <property type="protein sequence ID" value="OOF55554.1"/>
    <property type="molecule type" value="Genomic_DNA"/>
</dbReference>
<dbReference type="OrthoDB" id="9808480at2"/>
<gene>
    <name evidence="6" type="ORF">BKL49_11440</name>
</gene>
<evidence type="ECO:0000256" key="4">
    <source>
        <dbReference type="ARBA" id="ARBA00023163"/>
    </source>
</evidence>
<dbReference type="Pfam" id="PF13411">
    <property type="entry name" value="MerR_1"/>
    <property type="match status" value="1"/>
</dbReference>
<evidence type="ECO:0000256" key="3">
    <source>
        <dbReference type="ARBA" id="ARBA00023125"/>
    </source>
</evidence>
<keyword evidence="7" id="KW-1185">Reference proteome</keyword>
<sequence length="117" mass="14179">MKIKEFSQKCGLSADTLRYYEKENLLHPIRDANGYRMYGERDIEWVGFILRLKEMGVSISQIKVYAQLRHLGDRTIHQRYELLLQHQKKLQLQQQKLAEHQAYLENKLKLYREIMDR</sequence>
<evidence type="ECO:0000259" key="5">
    <source>
        <dbReference type="PROSITE" id="PS50937"/>
    </source>
</evidence>
<name>A0A1V3JFZ7_9PAST</name>
<dbReference type="PRINTS" id="PR00040">
    <property type="entry name" value="HTHMERR"/>
</dbReference>
<dbReference type="STRING" id="1907939.BKL49_11440"/>
<dbReference type="InterPro" id="IPR009061">
    <property type="entry name" value="DNA-bd_dom_put_sf"/>
</dbReference>
<protein>
    <submittedName>
        <fullName evidence="6">MerR family transcriptional regulator</fullName>
    </submittedName>
</protein>
<keyword evidence="1" id="KW-0678">Repressor</keyword>
<dbReference type="Proteomes" id="UP000188602">
    <property type="component" value="Unassembled WGS sequence"/>
</dbReference>
<dbReference type="GO" id="GO:0003677">
    <property type="term" value="F:DNA binding"/>
    <property type="evidence" value="ECO:0007669"/>
    <property type="project" value="UniProtKB-KW"/>
</dbReference>
<dbReference type="GO" id="GO:0003700">
    <property type="term" value="F:DNA-binding transcription factor activity"/>
    <property type="evidence" value="ECO:0007669"/>
    <property type="project" value="InterPro"/>
</dbReference>
<evidence type="ECO:0000256" key="1">
    <source>
        <dbReference type="ARBA" id="ARBA00022491"/>
    </source>
</evidence>
<dbReference type="InterPro" id="IPR047057">
    <property type="entry name" value="MerR_fam"/>
</dbReference>
<proteinExistence type="predicted"/>
<evidence type="ECO:0000313" key="6">
    <source>
        <dbReference type="EMBL" id="OOF55554.1"/>
    </source>
</evidence>
<dbReference type="PANTHER" id="PTHR30204">
    <property type="entry name" value="REDOX-CYCLING DRUG-SENSING TRANSCRIPTIONAL ACTIVATOR SOXR"/>
    <property type="match status" value="1"/>
</dbReference>
<dbReference type="AlphaFoldDB" id="A0A1V3JFZ7"/>
<keyword evidence="2" id="KW-0805">Transcription regulation</keyword>
<dbReference type="InterPro" id="IPR000551">
    <property type="entry name" value="MerR-type_HTH_dom"/>
</dbReference>
<evidence type="ECO:0000313" key="7">
    <source>
        <dbReference type="Proteomes" id="UP000188602"/>
    </source>
</evidence>
<reference evidence="6 7" key="1">
    <citation type="submission" date="2016-10" db="EMBL/GenBank/DDBJ databases">
        <title>Rodentibacter gen. nov. and new species.</title>
        <authorList>
            <person name="Christensen H."/>
        </authorList>
    </citation>
    <scope>NUCLEOTIDE SEQUENCE [LARGE SCALE GENOMIC DNA]</scope>
    <source>
        <strain evidence="6 7">Ac151</strain>
    </source>
</reference>
<dbReference type="PANTHER" id="PTHR30204:SF69">
    <property type="entry name" value="MERR-FAMILY TRANSCRIPTIONAL REGULATOR"/>
    <property type="match status" value="1"/>
</dbReference>
<dbReference type="PROSITE" id="PS50937">
    <property type="entry name" value="HTH_MERR_2"/>
    <property type="match status" value="1"/>
</dbReference>
<evidence type="ECO:0000256" key="2">
    <source>
        <dbReference type="ARBA" id="ARBA00023015"/>
    </source>
</evidence>
<dbReference type="Gene3D" id="1.10.1660.10">
    <property type="match status" value="1"/>
</dbReference>
<comment type="caution">
    <text evidence="6">The sequence shown here is derived from an EMBL/GenBank/DDBJ whole genome shotgun (WGS) entry which is preliminary data.</text>
</comment>
<feature type="domain" description="HTH merR-type" evidence="5">
    <location>
        <begin position="1"/>
        <end position="68"/>
    </location>
</feature>
<keyword evidence="4" id="KW-0804">Transcription</keyword>
<dbReference type="SMART" id="SM00422">
    <property type="entry name" value="HTH_MERR"/>
    <property type="match status" value="1"/>
</dbReference>
<keyword evidence="3" id="KW-0238">DNA-binding</keyword>
<accession>A0A1V3JFZ7</accession>
<dbReference type="SUPFAM" id="SSF46955">
    <property type="entry name" value="Putative DNA-binding domain"/>
    <property type="match status" value="1"/>
</dbReference>